<protein>
    <submittedName>
        <fullName evidence="1">Uncharacterized protein</fullName>
    </submittedName>
</protein>
<dbReference type="RefSeq" id="WP_014093872.1">
    <property type="nucleotide sequence ID" value="NC_016011.1"/>
</dbReference>
<dbReference type="GeneID" id="57077641"/>
<evidence type="ECO:0000313" key="2">
    <source>
        <dbReference type="Proteomes" id="UP000001286"/>
    </source>
</evidence>
<organism evidence="1 2">
    <name type="scientific">Listeria ivanovii (strain ATCC BAA-678 / PAM 55)</name>
    <dbReference type="NCBI Taxonomy" id="881621"/>
    <lineage>
        <taxon>Bacteria</taxon>
        <taxon>Bacillati</taxon>
        <taxon>Bacillota</taxon>
        <taxon>Bacilli</taxon>
        <taxon>Bacillales</taxon>
        <taxon>Listeriaceae</taxon>
        <taxon>Listeria</taxon>
    </lineage>
</organism>
<proteinExistence type="predicted"/>
<evidence type="ECO:0000313" key="1">
    <source>
        <dbReference type="EMBL" id="CBW87113.1"/>
    </source>
</evidence>
<accession>G2Z8N3</accession>
<name>G2Z8N3_LISIP</name>
<dbReference type="OrthoDB" id="2366242at2"/>
<gene>
    <name evidence="1" type="ordered locus">LIV_2613</name>
</gene>
<sequence>MKFANLRDNIEELHTLYTFTDANFLKYFGLTFDELMEIQVDDERHGNLVEKSVFLTEPFRDNDADVRLKHLIEILHVEKEFSYQTIAIYSQLEEEDLIKYFEGTEELSNEQKFNCCSRLTLLDIFSSNCL</sequence>
<dbReference type="Proteomes" id="UP000001286">
    <property type="component" value="Chromosome"/>
</dbReference>
<dbReference type="HOGENOM" id="CLU_1935456_0_0_9"/>
<dbReference type="KEGG" id="liv:LIV_2613"/>
<dbReference type="EMBL" id="FR687253">
    <property type="protein sequence ID" value="CBW87113.1"/>
    <property type="molecule type" value="Genomic_DNA"/>
</dbReference>
<dbReference type="InterPro" id="IPR046930">
    <property type="entry name" value="HTH_60"/>
</dbReference>
<dbReference type="Pfam" id="PF20317">
    <property type="entry name" value="HTH_60"/>
    <property type="match status" value="1"/>
</dbReference>
<reference evidence="1 2" key="1">
    <citation type="journal article" date="2011" name="J. Bacteriol.">
        <title>Complete genome sequence of the animal pathogen Listeria ivanovii, which provides insights into host specificities and evolution of the genus Listeria.</title>
        <authorList>
            <person name="Buchrieser C."/>
            <person name="Rusniok C."/>
            <person name="Garrido P."/>
            <person name="Hain T."/>
            <person name="Scortti M."/>
            <person name="Lampidis R."/>
            <person name="Karst U."/>
            <person name="Chakraborty T."/>
            <person name="Cossart P."/>
            <person name="Kreft J."/>
            <person name="Vazquez-Boland J.A."/>
            <person name="Goebel W."/>
            <person name="Glaser P."/>
        </authorList>
    </citation>
    <scope>NUCLEOTIDE SEQUENCE [LARGE SCALE GENOMIC DNA]</scope>
    <source>
        <strain evidence="2">ATCC BAA-678 / PAM 55</strain>
    </source>
</reference>
<dbReference type="AlphaFoldDB" id="G2Z8N3"/>